<dbReference type="EMBL" id="NAJM01000014">
    <property type="protein sequence ID" value="RVX72047.1"/>
    <property type="molecule type" value="Genomic_DNA"/>
</dbReference>
<dbReference type="VEuPathDB" id="FungiDB:PV10_01068"/>
<organism evidence="2 3">
    <name type="scientific">Exophiala mesophila</name>
    <name type="common">Black yeast-like fungus</name>
    <dbReference type="NCBI Taxonomy" id="212818"/>
    <lineage>
        <taxon>Eukaryota</taxon>
        <taxon>Fungi</taxon>
        <taxon>Dikarya</taxon>
        <taxon>Ascomycota</taxon>
        <taxon>Pezizomycotina</taxon>
        <taxon>Eurotiomycetes</taxon>
        <taxon>Chaetothyriomycetidae</taxon>
        <taxon>Chaetothyriales</taxon>
        <taxon>Herpotrichiellaceae</taxon>
        <taxon>Exophiala</taxon>
    </lineage>
</organism>
<reference evidence="2 3" key="1">
    <citation type="submission" date="2017-03" db="EMBL/GenBank/DDBJ databases">
        <title>Genomes of endolithic fungi from Antarctica.</title>
        <authorList>
            <person name="Coleine C."/>
            <person name="Masonjones S."/>
            <person name="Stajich J.E."/>
        </authorList>
    </citation>
    <scope>NUCLEOTIDE SEQUENCE [LARGE SCALE GENOMIC DNA]</scope>
    <source>
        <strain evidence="2 3">CCFEE 6314</strain>
    </source>
</reference>
<comment type="caution">
    <text evidence="2">The sequence shown here is derived from an EMBL/GenBank/DDBJ whole genome shotgun (WGS) entry which is preliminary data.</text>
</comment>
<feature type="domain" description="Lipocalin-like" evidence="1">
    <location>
        <begin position="15"/>
        <end position="165"/>
    </location>
</feature>
<dbReference type="AlphaFoldDB" id="A0A438N8F2"/>
<evidence type="ECO:0000313" key="2">
    <source>
        <dbReference type="EMBL" id="RVX72047.1"/>
    </source>
</evidence>
<name>A0A438N8F2_EXOME</name>
<gene>
    <name evidence="2" type="ORF">B0A52_04645</name>
</gene>
<sequence length="168" mass="18272">MTTVPFSKYARTIAGAWKLISWEMLPTDSTSTTVLHKPHGDNPFGRVVISQTGYVSAILIEPSALAPLEAGTGEWKDATDAEVLRIGRSLTSYGGPLSLSEREDGGLLWKTRVEIAHNPAWIGGDQIRLANHSTEGGQDFLTLQPVNEYTLKDGTKARAVLKWVKVGL</sequence>
<dbReference type="OrthoDB" id="3904217at2759"/>
<accession>A0A438N8F2</accession>
<dbReference type="InterPro" id="IPR024311">
    <property type="entry name" value="Lipocalin-like"/>
</dbReference>
<dbReference type="Proteomes" id="UP000288859">
    <property type="component" value="Unassembled WGS sequence"/>
</dbReference>
<proteinExistence type="predicted"/>
<dbReference type="Pfam" id="PF13924">
    <property type="entry name" value="Lipocalin_5"/>
    <property type="match status" value="1"/>
</dbReference>
<protein>
    <recommendedName>
        <fullName evidence="1">Lipocalin-like domain-containing protein</fullName>
    </recommendedName>
</protein>
<evidence type="ECO:0000259" key="1">
    <source>
        <dbReference type="Pfam" id="PF13924"/>
    </source>
</evidence>
<evidence type="ECO:0000313" key="3">
    <source>
        <dbReference type="Proteomes" id="UP000288859"/>
    </source>
</evidence>